<dbReference type="GO" id="GO:0008270">
    <property type="term" value="F:zinc ion binding"/>
    <property type="evidence" value="ECO:0007669"/>
    <property type="project" value="UniProtKB-KW"/>
</dbReference>
<dbReference type="InterPro" id="IPR036236">
    <property type="entry name" value="Znf_C2H2_sf"/>
</dbReference>
<proteinExistence type="predicted"/>
<comment type="subcellular location">
    <subcellularLocation>
        <location evidence="1">Nucleus</location>
    </subcellularLocation>
</comment>
<gene>
    <name evidence="10" type="ORF">SI8410_02002191</name>
</gene>
<dbReference type="Gene3D" id="3.30.160.60">
    <property type="entry name" value="Classic Zinc Finger"/>
    <property type="match status" value="1"/>
</dbReference>
<keyword evidence="11" id="KW-1185">Reference proteome</keyword>
<keyword evidence="7" id="KW-0539">Nucleus</keyword>
<evidence type="ECO:0000259" key="9">
    <source>
        <dbReference type="PROSITE" id="PS50157"/>
    </source>
</evidence>
<name>A0A7I8K1E5_SPIIN</name>
<evidence type="ECO:0000313" key="10">
    <source>
        <dbReference type="EMBL" id="CAA7390763.1"/>
    </source>
</evidence>
<keyword evidence="2" id="KW-0479">Metal-binding</keyword>
<protein>
    <recommendedName>
        <fullName evidence="9">C2H2-type domain-containing protein</fullName>
    </recommendedName>
</protein>
<evidence type="ECO:0000256" key="3">
    <source>
        <dbReference type="ARBA" id="ARBA00022771"/>
    </source>
</evidence>
<keyword evidence="5" id="KW-0805">Transcription regulation</keyword>
<evidence type="ECO:0000256" key="8">
    <source>
        <dbReference type="PROSITE-ProRule" id="PRU00042"/>
    </source>
</evidence>
<dbReference type="PANTHER" id="PTHR45801">
    <property type="entry name" value="OS07G0101800 PROTEIN"/>
    <property type="match status" value="1"/>
</dbReference>
<keyword evidence="3 8" id="KW-0863">Zinc-finger</keyword>
<dbReference type="AlphaFoldDB" id="A0A7I8K1E5"/>
<dbReference type="Pfam" id="PF13912">
    <property type="entry name" value="zf-C2H2_6"/>
    <property type="match status" value="1"/>
</dbReference>
<evidence type="ECO:0000256" key="2">
    <source>
        <dbReference type="ARBA" id="ARBA00022723"/>
    </source>
</evidence>
<reference evidence="10" key="1">
    <citation type="submission" date="2020-02" db="EMBL/GenBank/DDBJ databases">
        <authorList>
            <person name="Scholz U."/>
            <person name="Mascher M."/>
            <person name="Fiebig A."/>
        </authorList>
    </citation>
    <scope>NUCLEOTIDE SEQUENCE</scope>
</reference>
<dbReference type="InterPro" id="IPR013087">
    <property type="entry name" value="Znf_C2H2_type"/>
</dbReference>
<keyword evidence="6" id="KW-0804">Transcription</keyword>
<sequence length="141" mass="15370">MERIAFSRKGQSTRRGGEVGYPWGHARRGFCPSAVVWGLSWLARSYRCSFCNRDFRSAQALGGHMNVHRRDRARLRVPPPLSLRPYHLSLSSGASSSSSEAAHMVPKASLGGGSAEEVLAGEDGRANITIEADLELRLGYA</sequence>
<dbReference type="GO" id="GO:0005634">
    <property type="term" value="C:nucleus"/>
    <property type="evidence" value="ECO:0007669"/>
    <property type="project" value="UniProtKB-SubCell"/>
</dbReference>
<dbReference type="EMBL" id="LR746265">
    <property type="protein sequence ID" value="CAA7390763.1"/>
    <property type="molecule type" value="Genomic_DNA"/>
</dbReference>
<dbReference type="PROSITE" id="PS50157">
    <property type="entry name" value="ZINC_FINGER_C2H2_2"/>
    <property type="match status" value="1"/>
</dbReference>
<feature type="domain" description="C2H2-type" evidence="9">
    <location>
        <begin position="46"/>
        <end position="73"/>
    </location>
</feature>
<dbReference type="SMART" id="SM00355">
    <property type="entry name" value="ZnF_C2H2"/>
    <property type="match status" value="1"/>
</dbReference>
<evidence type="ECO:0000256" key="5">
    <source>
        <dbReference type="ARBA" id="ARBA00023015"/>
    </source>
</evidence>
<dbReference type="SUPFAM" id="SSF57667">
    <property type="entry name" value="beta-beta-alpha zinc fingers"/>
    <property type="match status" value="1"/>
</dbReference>
<dbReference type="OrthoDB" id="1708403at2759"/>
<dbReference type="InterPro" id="IPR052426">
    <property type="entry name" value="Plant_dev_regulator"/>
</dbReference>
<evidence type="ECO:0000256" key="6">
    <source>
        <dbReference type="ARBA" id="ARBA00023163"/>
    </source>
</evidence>
<evidence type="ECO:0000256" key="7">
    <source>
        <dbReference type="ARBA" id="ARBA00023242"/>
    </source>
</evidence>
<dbReference type="Proteomes" id="UP000663760">
    <property type="component" value="Chromosome 2"/>
</dbReference>
<accession>A0A7I8K1E5</accession>
<dbReference type="PROSITE" id="PS00028">
    <property type="entry name" value="ZINC_FINGER_C2H2_1"/>
    <property type="match status" value="1"/>
</dbReference>
<evidence type="ECO:0000256" key="1">
    <source>
        <dbReference type="ARBA" id="ARBA00004123"/>
    </source>
</evidence>
<dbReference type="PANTHER" id="PTHR45801:SF110">
    <property type="entry name" value="TRANSCRIPTIONAL REGULATOR SUPERMAN"/>
    <property type="match status" value="1"/>
</dbReference>
<evidence type="ECO:0000313" key="11">
    <source>
        <dbReference type="Proteomes" id="UP000663760"/>
    </source>
</evidence>
<keyword evidence="4" id="KW-0862">Zinc</keyword>
<evidence type="ECO:0000256" key="4">
    <source>
        <dbReference type="ARBA" id="ARBA00022833"/>
    </source>
</evidence>
<organism evidence="10 11">
    <name type="scientific">Spirodela intermedia</name>
    <name type="common">Intermediate duckweed</name>
    <dbReference type="NCBI Taxonomy" id="51605"/>
    <lineage>
        <taxon>Eukaryota</taxon>
        <taxon>Viridiplantae</taxon>
        <taxon>Streptophyta</taxon>
        <taxon>Embryophyta</taxon>
        <taxon>Tracheophyta</taxon>
        <taxon>Spermatophyta</taxon>
        <taxon>Magnoliopsida</taxon>
        <taxon>Liliopsida</taxon>
        <taxon>Araceae</taxon>
        <taxon>Lemnoideae</taxon>
        <taxon>Spirodela</taxon>
    </lineage>
</organism>